<keyword evidence="3" id="KW-1185">Reference proteome</keyword>
<feature type="transmembrane region" description="Helical" evidence="1">
    <location>
        <begin position="69"/>
        <end position="91"/>
    </location>
</feature>
<gene>
    <name evidence="2" type="ORF">NtB2_00959</name>
</gene>
<accession>A0A2R5HFN2</accession>
<dbReference type="EMBL" id="BFFO01000005">
    <property type="protein sequence ID" value="GBG96834.1"/>
    <property type="molecule type" value="Genomic_DNA"/>
</dbReference>
<comment type="caution">
    <text evidence="2">The sequence shown here is derived from an EMBL/GenBank/DDBJ whole genome shotgun (WGS) entry which is preliminary data.</text>
</comment>
<organism evidence="2 3">
    <name type="scientific">Lactococcus termiticola</name>
    <dbReference type="NCBI Taxonomy" id="2169526"/>
    <lineage>
        <taxon>Bacteria</taxon>
        <taxon>Bacillati</taxon>
        <taxon>Bacillota</taxon>
        <taxon>Bacilli</taxon>
        <taxon>Lactobacillales</taxon>
        <taxon>Streptococcaceae</taxon>
        <taxon>Lactococcus</taxon>
    </lineage>
</organism>
<reference evidence="2 3" key="1">
    <citation type="journal article" date="2018" name="Genome Announc.">
        <title>Draft Genome Sequence of Lactococcus sp. Strain NtB2 (JCM 32569), Isolated from the Gut of the Higher Termite Nasutitermes takasagoensis.</title>
        <authorList>
            <person name="Noda S."/>
            <person name="Aihara C."/>
            <person name="Yuki M."/>
            <person name="Ohkuma M."/>
        </authorList>
    </citation>
    <scope>NUCLEOTIDE SEQUENCE [LARGE SCALE GENOMIC DNA]</scope>
    <source>
        <strain evidence="2 3">NtB2</strain>
    </source>
</reference>
<protein>
    <submittedName>
        <fullName evidence="2">Uncharacterized protein</fullName>
    </submittedName>
</protein>
<name>A0A2R5HFN2_9LACT</name>
<proteinExistence type="predicted"/>
<keyword evidence="1" id="KW-0472">Membrane</keyword>
<keyword evidence="1" id="KW-1133">Transmembrane helix</keyword>
<feature type="transmembrane region" description="Helical" evidence="1">
    <location>
        <begin position="38"/>
        <end position="57"/>
    </location>
</feature>
<keyword evidence="1" id="KW-0812">Transmembrane</keyword>
<dbReference type="RefSeq" id="WP_109245804.1">
    <property type="nucleotide sequence ID" value="NZ_BFFO01000005.1"/>
</dbReference>
<dbReference type="Proteomes" id="UP000245021">
    <property type="component" value="Unassembled WGS sequence"/>
</dbReference>
<dbReference type="AlphaFoldDB" id="A0A2R5HFN2"/>
<evidence type="ECO:0000313" key="3">
    <source>
        <dbReference type="Proteomes" id="UP000245021"/>
    </source>
</evidence>
<sequence length="101" mass="11511">MKSKPKFLIIEGDGEKRYAYSFETGKFYKKMYKTNQKLNVSVTLFGSLLTSLIYNFFDHLHSDLGAPSILGILTLGTFVFCFIVALLVIFASKRFVHPEAF</sequence>
<evidence type="ECO:0000256" key="1">
    <source>
        <dbReference type="SAM" id="Phobius"/>
    </source>
</evidence>
<evidence type="ECO:0000313" key="2">
    <source>
        <dbReference type="EMBL" id="GBG96834.1"/>
    </source>
</evidence>